<keyword evidence="1" id="KW-1133">Transmembrane helix</keyword>
<keyword evidence="3" id="KW-1185">Reference proteome</keyword>
<name>A0ABX8QRP9_9ACTN</name>
<evidence type="ECO:0008006" key="4">
    <source>
        <dbReference type="Google" id="ProtNLM"/>
    </source>
</evidence>
<evidence type="ECO:0000256" key="1">
    <source>
        <dbReference type="SAM" id="Phobius"/>
    </source>
</evidence>
<keyword evidence="1" id="KW-0472">Membrane</keyword>
<dbReference type="EMBL" id="CP059572">
    <property type="protein sequence ID" value="QXJ21345.1"/>
    <property type="molecule type" value="Genomic_DNA"/>
</dbReference>
<feature type="transmembrane region" description="Helical" evidence="1">
    <location>
        <begin position="439"/>
        <end position="457"/>
    </location>
</feature>
<evidence type="ECO:0000313" key="2">
    <source>
        <dbReference type="EMBL" id="QXJ21345.1"/>
    </source>
</evidence>
<accession>A0ABX8QRP9</accession>
<gene>
    <name evidence="2" type="ORF">AGRA3207_002189</name>
</gene>
<feature type="transmembrane region" description="Helical" evidence="1">
    <location>
        <begin position="507"/>
        <end position="527"/>
    </location>
</feature>
<feature type="transmembrane region" description="Helical" evidence="1">
    <location>
        <begin position="533"/>
        <end position="557"/>
    </location>
</feature>
<keyword evidence="1" id="KW-0812">Transmembrane</keyword>
<proteinExistence type="predicted"/>
<feature type="transmembrane region" description="Helical" evidence="1">
    <location>
        <begin position="31"/>
        <end position="54"/>
    </location>
</feature>
<feature type="transmembrane region" description="Helical" evidence="1">
    <location>
        <begin position="463"/>
        <end position="486"/>
    </location>
</feature>
<protein>
    <recommendedName>
        <fullName evidence="4">NACHT domain-containing protein</fullName>
    </recommendedName>
</protein>
<organism evidence="2 3">
    <name type="scientific">Actinomadura graeca</name>
    <dbReference type="NCBI Taxonomy" id="2750812"/>
    <lineage>
        <taxon>Bacteria</taxon>
        <taxon>Bacillati</taxon>
        <taxon>Actinomycetota</taxon>
        <taxon>Actinomycetes</taxon>
        <taxon>Streptosporangiales</taxon>
        <taxon>Thermomonosporaceae</taxon>
        <taxon>Actinomadura</taxon>
    </lineage>
</organism>
<evidence type="ECO:0000313" key="3">
    <source>
        <dbReference type="Proteomes" id="UP001049518"/>
    </source>
</evidence>
<dbReference type="Gene3D" id="3.40.50.300">
    <property type="entry name" value="P-loop containing nucleotide triphosphate hydrolases"/>
    <property type="match status" value="1"/>
</dbReference>
<feature type="transmembrane region" description="Helical" evidence="1">
    <location>
        <begin position="616"/>
        <end position="637"/>
    </location>
</feature>
<dbReference type="Proteomes" id="UP001049518">
    <property type="component" value="Chromosome"/>
</dbReference>
<reference evidence="2" key="1">
    <citation type="submission" date="2020-07" db="EMBL/GenBank/DDBJ databases">
        <authorList>
            <person name="Tarantini F.S."/>
            <person name="Hong K.W."/>
            <person name="Chan K.G."/>
        </authorList>
    </citation>
    <scope>NUCLEOTIDE SEQUENCE</scope>
    <source>
        <strain evidence="2">32-07</strain>
    </source>
</reference>
<dbReference type="RefSeq" id="WP_231334489.1">
    <property type="nucleotide sequence ID" value="NZ_CP059572.1"/>
</dbReference>
<feature type="transmembrane region" description="Helical" evidence="1">
    <location>
        <begin position="578"/>
        <end position="601"/>
    </location>
</feature>
<sequence>MIWPLVGLVLLVGSAAGIVILVLLAPDQDAVGGLVQTVTAVLVPMFSAVVWLLARRPRPGAPDLSLGQAADDLAEQVLMQWTEAARERRLMYPAPVPVRWRQSELPVASPVAEAVGGTTDWPRFGSLPGMDIVTREQLRSGGIADLLGVYGGLESGRMILLGAAGAGKSAAAIRLLLDALAHRRALPDELRSRVPVVVLFTMHGWNPSKQALLDWLAARLANDHTFLKSRDYGFDAAVQLLTGGHVSIVLDGLDEMPETLRSEALQALDEQAVFRLVLLTRSSEILAAIPGGHLIGAAALELLAVSAQDAADYLRRCQVHPLPEQWQRLVDHISADPGSPVAQALDTPLMLTLLRDTYQLGGRADELMDSGRFTDREAVEDHLLGRVLPTAYASRPGQPEPRFPLEQAECWLSSIADRMNSEVSRDLVWWHLPRWVPSWPRVVFSVVVFSLPVGLFYTLLFGLIVGVTAAGMVGTTTLLSLLQVHVADTPQLMGRIQWRYAVVRENLKLGMTGGLSVGLLAGAGFLLLSGDPFWLLAGSLAGTAAGIVGSLIGGMANQDADARTPIDPVTCWRQDRQVTLLGALSGGTLGGLAGGFVLGLLTKAADKQVLGLVEGIWSGILIGLTLGVSSGLPLGLVGSSTWRTFLACLQLRLTGETPIRVVRFLEDARERGVLRTVGPVYQFRHARLQDRLAASAPRRHRRD</sequence>
<dbReference type="InterPro" id="IPR027417">
    <property type="entry name" value="P-loop_NTPase"/>
</dbReference>
<feature type="transmembrane region" description="Helical" evidence="1">
    <location>
        <begin position="5"/>
        <end position="25"/>
    </location>
</feature>